<evidence type="ECO:0000313" key="9">
    <source>
        <dbReference type="Proteomes" id="UP001516400"/>
    </source>
</evidence>
<dbReference type="SUPFAM" id="SSF56112">
    <property type="entry name" value="Protein kinase-like (PK-like)"/>
    <property type="match status" value="1"/>
</dbReference>
<dbReference type="GO" id="GO:0004713">
    <property type="term" value="F:protein tyrosine kinase activity"/>
    <property type="evidence" value="ECO:0007669"/>
    <property type="project" value="UniProtKB-KW"/>
</dbReference>
<evidence type="ECO:0000256" key="1">
    <source>
        <dbReference type="ARBA" id="ARBA00022679"/>
    </source>
</evidence>
<accession>A0ABD2MNA5</accession>
<keyword evidence="1" id="KW-0808">Transferase</keyword>
<keyword evidence="5" id="KW-0829">Tyrosine-protein kinase</keyword>
<dbReference type="PROSITE" id="PS00109">
    <property type="entry name" value="PROTEIN_KINASE_TYR"/>
    <property type="match status" value="1"/>
</dbReference>
<dbReference type="EMBL" id="JABFTP020000021">
    <property type="protein sequence ID" value="KAL3267824.1"/>
    <property type="molecule type" value="Genomic_DNA"/>
</dbReference>
<dbReference type="FunFam" id="1.10.510.10:FF:000554">
    <property type="entry name" value="Predicted protein"/>
    <property type="match status" value="1"/>
</dbReference>
<keyword evidence="6" id="KW-0472">Membrane</keyword>
<name>A0ABD2MNA5_9CUCU</name>
<dbReference type="SMART" id="SM00219">
    <property type="entry name" value="TyrKc"/>
    <property type="match status" value="1"/>
</dbReference>
<dbReference type="PROSITE" id="PS50011">
    <property type="entry name" value="PROTEIN_KINASE_DOM"/>
    <property type="match status" value="1"/>
</dbReference>
<dbReference type="InterPro" id="IPR000719">
    <property type="entry name" value="Prot_kinase_dom"/>
</dbReference>
<keyword evidence="6" id="KW-1133">Transmembrane helix</keyword>
<organism evidence="8 9">
    <name type="scientific">Cryptolaemus montrouzieri</name>
    <dbReference type="NCBI Taxonomy" id="559131"/>
    <lineage>
        <taxon>Eukaryota</taxon>
        <taxon>Metazoa</taxon>
        <taxon>Ecdysozoa</taxon>
        <taxon>Arthropoda</taxon>
        <taxon>Hexapoda</taxon>
        <taxon>Insecta</taxon>
        <taxon>Pterygota</taxon>
        <taxon>Neoptera</taxon>
        <taxon>Endopterygota</taxon>
        <taxon>Coleoptera</taxon>
        <taxon>Polyphaga</taxon>
        <taxon>Cucujiformia</taxon>
        <taxon>Coccinelloidea</taxon>
        <taxon>Coccinellidae</taxon>
        <taxon>Scymninae</taxon>
        <taxon>Scymnini</taxon>
        <taxon>Cryptolaemus</taxon>
    </lineage>
</organism>
<reference evidence="8 9" key="1">
    <citation type="journal article" date="2021" name="BMC Biol.">
        <title>Horizontally acquired antibacterial genes associated with adaptive radiation of ladybird beetles.</title>
        <authorList>
            <person name="Li H.S."/>
            <person name="Tang X.F."/>
            <person name="Huang Y.H."/>
            <person name="Xu Z.Y."/>
            <person name="Chen M.L."/>
            <person name="Du X.Y."/>
            <person name="Qiu B.Y."/>
            <person name="Chen P.T."/>
            <person name="Zhang W."/>
            <person name="Slipinski A."/>
            <person name="Escalona H.E."/>
            <person name="Waterhouse R.M."/>
            <person name="Zwick A."/>
            <person name="Pang H."/>
        </authorList>
    </citation>
    <scope>NUCLEOTIDE SEQUENCE [LARGE SCALE GENOMIC DNA]</scope>
    <source>
        <strain evidence="8">SYSU2018</strain>
    </source>
</reference>
<keyword evidence="3" id="KW-0418">Kinase</keyword>
<dbReference type="InterPro" id="IPR050122">
    <property type="entry name" value="RTK"/>
</dbReference>
<evidence type="ECO:0000256" key="6">
    <source>
        <dbReference type="SAM" id="Phobius"/>
    </source>
</evidence>
<evidence type="ECO:0000259" key="7">
    <source>
        <dbReference type="PROSITE" id="PS50011"/>
    </source>
</evidence>
<evidence type="ECO:0000256" key="5">
    <source>
        <dbReference type="ARBA" id="ARBA00023137"/>
    </source>
</evidence>
<keyword evidence="4" id="KW-0067">ATP-binding</keyword>
<protein>
    <recommendedName>
        <fullName evidence="7">Protein kinase domain-containing protein</fullName>
    </recommendedName>
</protein>
<dbReference type="PANTHER" id="PTHR24416">
    <property type="entry name" value="TYROSINE-PROTEIN KINASE RECEPTOR"/>
    <property type="match status" value="1"/>
</dbReference>
<dbReference type="Gene3D" id="3.30.200.20">
    <property type="entry name" value="Phosphorylase Kinase, domain 1"/>
    <property type="match status" value="1"/>
</dbReference>
<dbReference type="Proteomes" id="UP001516400">
    <property type="component" value="Unassembled WGS sequence"/>
</dbReference>
<feature type="domain" description="Protein kinase" evidence="7">
    <location>
        <begin position="247"/>
        <end position="583"/>
    </location>
</feature>
<dbReference type="InterPro" id="IPR020635">
    <property type="entry name" value="Tyr_kinase_cat_dom"/>
</dbReference>
<dbReference type="InterPro" id="IPR008266">
    <property type="entry name" value="Tyr_kinase_AS"/>
</dbReference>
<gene>
    <name evidence="8" type="ORF">HHI36_006957</name>
</gene>
<dbReference type="AlphaFoldDB" id="A0ABD2MNA5"/>
<keyword evidence="6" id="KW-0812">Transmembrane</keyword>
<comment type="caution">
    <text evidence="8">The sequence shown here is derived from an EMBL/GenBank/DDBJ whole genome shotgun (WGS) entry which is preliminary data.</text>
</comment>
<evidence type="ECO:0000256" key="4">
    <source>
        <dbReference type="ARBA" id="ARBA00022840"/>
    </source>
</evidence>
<sequence length="600" mass="68805">MGRCNHPEEFSFSLIETNLTVPRADYPHSFIDSGCEYMIDFRIGRYCIATEYKVPDFCLGNEPQAEISGVIEETTGIYKILWDPKVFERNKTYSNYSIIDISYRLEDVPYETFNNEMLLENQYHLNYSILDLSRIPKGQNYRLIATFVDDEECSNVSFIEFRVPDDNATILTIIATLTVILVFISVICLYVPTIRAKVVFWFKLVSGVAIKVPTQSTDMKTFGINRREEFSPIYFAFEFPRSRLEIESQKFPPMEGNFGIVYFGRVFALNKTKGFTRVAIKTVRDNAPNEHVEALNEELCTLKKIRSHGNHENVVRMLGCCSLQKPLLIILEYVACGDLKNYLVDLRKEWSNRKSQTRFIFPSNGYGPEINRSISETSSNCIPSPTETESTILSDDADESLLSISITPKKVTPALSNVELQNFALQIAKGMAFLESISVVHRDLAARNVLINEMKILKISDFGMSRVGNYVHRNNGQQPLRWMAPESIEQFLCTSKSDVWSFGIVLWEIGTLGAFPYDSIPNDCILEYLLQSVKKGIRLMRPEICTDELYSLMLKCWSENPDERPSFKEIEEHLSGEKKKIYLDFQKLNPAYVFPPTKQT</sequence>
<dbReference type="GO" id="GO:0005524">
    <property type="term" value="F:ATP binding"/>
    <property type="evidence" value="ECO:0007669"/>
    <property type="project" value="UniProtKB-KW"/>
</dbReference>
<evidence type="ECO:0000256" key="2">
    <source>
        <dbReference type="ARBA" id="ARBA00022741"/>
    </source>
</evidence>
<dbReference type="CDD" id="cd00192">
    <property type="entry name" value="PTKc"/>
    <property type="match status" value="1"/>
</dbReference>
<keyword evidence="2" id="KW-0547">Nucleotide-binding</keyword>
<keyword evidence="9" id="KW-1185">Reference proteome</keyword>
<dbReference type="InterPro" id="IPR001245">
    <property type="entry name" value="Ser-Thr/Tyr_kinase_cat_dom"/>
</dbReference>
<proteinExistence type="predicted"/>
<feature type="transmembrane region" description="Helical" evidence="6">
    <location>
        <begin position="170"/>
        <end position="191"/>
    </location>
</feature>
<dbReference type="Pfam" id="PF07714">
    <property type="entry name" value="PK_Tyr_Ser-Thr"/>
    <property type="match status" value="1"/>
</dbReference>
<evidence type="ECO:0000256" key="3">
    <source>
        <dbReference type="ARBA" id="ARBA00022777"/>
    </source>
</evidence>
<dbReference type="Gene3D" id="1.10.510.10">
    <property type="entry name" value="Transferase(Phosphotransferase) domain 1"/>
    <property type="match status" value="1"/>
</dbReference>
<evidence type="ECO:0000313" key="8">
    <source>
        <dbReference type="EMBL" id="KAL3267824.1"/>
    </source>
</evidence>
<dbReference type="InterPro" id="IPR011009">
    <property type="entry name" value="Kinase-like_dom_sf"/>
</dbReference>
<dbReference type="PANTHER" id="PTHR24416:SF594">
    <property type="entry name" value="PROTEIN KINASE DOMAIN-CONTAINING PROTEIN"/>
    <property type="match status" value="1"/>
</dbReference>